<dbReference type="Gene3D" id="2.30.30.390">
    <property type="entry name" value="Hemimethylated DNA-binding domain"/>
    <property type="match status" value="1"/>
</dbReference>
<dbReference type="InterPro" id="IPR036623">
    <property type="entry name" value="Hemimethylated_DNA-bd_sf"/>
</dbReference>
<protein>
    <recommendedName>
        <fullName evidence="1">Heat shock protein HspQ</fullName>
    </recommendedName>
</protein>
<proteinExistence type="predicted"/>
<dbReference type="InterPro" id="IPR011722">
    <property type="entry name" value="Hemimethylated_DNA-bd_dom"/>
</dbReference>
<dbReference type="GO" id="GO:0003677">
    <property type="term" value="F:DNA binding"/>
    <property type="evidence" value="ECO:0007669"/>
    <property type="project" value="UniProtKB-UniRule"/>
</dbReference>
<evidence type="ECO:0000256" key="1">
    <source>
        <dbReference type="NCBIfam" id="TIGR02097"/>
    </source>
</evidence>
<reference evidence="3" key="1">
    <citation type="journal article" date="2020" name="mSystems">
        <title>Genome- and Community-Level Interaction Insights into Carbon Utilization and Element Cycling Functions of Hydrothermarchaeota in Hydrothermal Sediment.</title>
        <authorList>
            <person name="Zhou Z."/>
            <person name="Liu Y."/>
            <person name="Xu W."/>
            <person name="Pan J."/>
            <person name="Luo Z.H."/>
            <person name="Li M."/>
        </authorList>
    </citation>
    <scope>NUCLEOTIDE SEQUENCE [LARGE SCALE GENOMIC DNA]</scope>
    <source>
        <strain evidence="3">HyVt-493</strain>
    </source>
</reference>
<dbReference type="NCBIfam" id="TIGR02097">
    <property type="entry name" value="yccV"/>
    <property type="match status" value="1"/>
</dbReference>
<gene>
    <name evidence="3" type="primary">hspQ</name>
    <name evidence="3" type="ORF">ENJ51_10295</name>
</gene>
<evidence type="ECO:0000259" key="2">
    <source>
        <dbReference type="SMART" id="SM00992"/>
    </source>
</evidence>
<dbReference type="EMBL" id="DRMS01000387">
    <property type="protein sequence ID" value="HFC93189.1"/>
    <property type="molecule type" value="Genomic_DNA"/>
</dbReference>
<comment type="caution">
    <text evidence="3">The sequence shown here is derived from an EMBL/GenBank/DDBJ whole genome shotgun (WGS) entry which is preliminary data.</text>
</comment>
<accession>A0A7V2T494</accession>
<sequence>MDINQTTIKKAEYNIGDVIYHNQYDFRGVIVDVDANFEGDDEWYEEEAELRAPKDSPWYHVLVDEETTMAYVAEQSISSDSSQDEVIHPMINDVFIRTPSGKYMSRQSIN</sequence>
<dbReference type="Proteomes" id="UP000885750">
    <property type="component" value="Unassembled WGS sequence"/>
</dbReference>
<dbReference type="AlphaFoldDB" id="A0A7V2T494"/>
<dbReference type="SMART" id="SM00992">
    <property type="entry name" value="YccV-like"/>
    <property type="match status" value="1"/>
</dbReference>
<dbReference type="SUPFAM" id="SSF141255">
    <property type="entry name" value="YccV-like"/>
    <property type="match status" value="1"/>
</dbReference>
<dbReference type="Pfam" id="PF08755">
    <property type="entry name" value="YccV-like"/>
    <property type="match status" value="1"/>
</dbReference>
<organism evidence="3">
    <name type="scientific">Leucothrix mucor</name>
    <dbReference type="NCBI Taxonomy" id="45248"/>
    <lineage>
        <taxon>Bacteria</taxon>
        <taxon>Pseudomonadati</taxon>
        <taxon>Pseudomonadota</taxon>
        <taxon>Gammaproteobacteria</taxon>
        <taxon>Thiotrichales</taxon>
        <taxon>Thiotrichaceae</taxon>
        <taxon>Leucothrix</taxon>
    </lineage>
</organism>
<feature type="domain" description="Hemimethylated DNA-binding" evidence="2">
    <location>
        <begin position="10"/>
        <end position="106"/>
    </location>
</feature>
<name>A0A7V2T494_LEUMU</name>
<keyword evidence="3" id="KW-0346">Stress response</keyword>
<evidence type="ECO:0000313" key="3">
    <source>
        <dbReference type="EMBL" id="HFC93189.1"/>
    </source>
</evidence>